<gene>
    <name evidence="2" type="ORF">PR048_020251</name>
</gene>
<dbReference type="Proteomes" id="UP001159363">
    <property type="component" value="Chromosome 6"/>
</dbReference>
<evidence type="ECO:0000313" key="3">
    <source>
        <dbReference type="Proteomes" id="UP001159363"/>
    </source>
</evidence>
<evidence type="ECO:0000313" key="2">
    <source>
        <dbReference type="EMBL" id="KAJ8879643.1"/>
    </source>
</evidence>
<dbReference type="EMBL" id="JARBHB010000007">
    <property type="protein sequence ID" value="KAJ8879643.1"/>
    <property type="molecule type" value="Genomic_DNA"/>
</dbReference>
<reference evidence="2 3" key="1">
    <citation type="submission" date="2023-02" db="EMBL/GenBank/DDBJ databases">
        <title>LHISI_Scaffold_Assembly.</title>
        <authorList>
            <person name="Stuart O.P."/>
            <person name="Cleave R."/>
            <person name="Magrath M.J.L."/>
            <person name="Mikheyev A.S."/>
        </authorList>
    </citation>
    <scope>NUCLEOTIDE SEQUENCE [LARGE SCALE GENOMIC DNA]</scope>
    <source>
        <strain evidence="2">Daus_M_001</strain>
        <tissue evidence="2">Leg muscle</tissue>
    </source>
</reference>
<evidence type="ECO:0000256" key="1">
    <source>
        <dbReference type="SAM" id="MobiDB-lite"/>
    </source>
</evidence>
<proteinExistence type="predicted"/>
<feature type="region of interest" description="Disordered" evidence="1">
    <location>
        <begin position="446"/>
        <end position="472"/>
    </location>
</feature>
<keyword evidence="3" id="KW-1185">Reference proteome</keyword>
<comment type="caution">
    <text evidence="2">The sequence shown here is derived from an EMBL/GenBank/DDBJ whole genome shotgun (WGS) entry which is preliminary data.</text>
</comment>
<feature type="compositionally biased region" description="Polar residues" evidence="1">
    <location>
        <begin position="446"/>
        <end position="461"/>
    </location>
</feature>
<feature type="compositionally biased region" description="Basic and acidic residues" evidence="1">
    <location>
        <begin position="191"/>
        <end position="200"/>
    </location>
</feature>
<sequence>MEQRRYERVGDTRDVQENPLTNSIARHNSHMRKSGIDPAGICSQYQLNRSAAELYNAYMRRPWWAKLEIMRVQLVYEKSSTVRNVCETAAPLVEKTLVIYLHCSPPTKANRVQSRPDHCRIIASGNRAGQCRWTTGFLRDFPFPPLLHFGTAPFSTHLALIDYQNLVIWILRADEGEIRLEWSNTGMKGWGKRETPEKIHRPAASSHTRKSGRALAAAAKGSRGPPTGSAMPGHMALGPRVALGLLLLPPILLATSLDKGEHLHALTAHSTSLCQLDEFERCRIVSLREAGRTFRRISRHLNHYAYNVNQCWTQWDQKGTHIRRKGSGRPRLTTSWDDRFIVRHTVRGPLLSVAARHPGTYHGSWTNACVHQLSIQFLPRRIGLDFRPDRSPIFACGNRSERCPWSAGFLRHLAFPPPFHSSATPYLLRFTPIGSLDLDVKSHPNLSTPLDSNNRLQSTAQPMREQARSRQRKRHSISPLCACVFGGPAVCEFVSSTLKTFAIVITVDKNQRLIKCAQYGYVPLVPRTPEPYNGRISRCHYLYISLPRTQPRAILGIQQPDLEGMRKGKEGWRGDGGVKGGVMRITSRPARRCFLAVPHFHRVVDLKAHLGINRLRVAQMSPSAG</sequence>
<organism evidence="2 3">
    <name type="scientific">Dryococelus australis</name>
    <dbReference type="NCBI Taxonomy" id="614101"/>
    <lineage>
        <taxon>Eukaryota</taxon>
        <taxon>Metazoa</taxon>
        <taxon>Ecdysozoa</taxon>
        <taxon>Arthropoda</taxon>
        <taxon>Hexapoda</taxon>
        <taxon>Insecta</taxon>
        <taxon>Pterygota</taxon>
        <taxon>Neoptera</taxon>
        <taxon>Polyneoptera</taxon>
        <taxon>Phasmatodea</taxon>
        <taxon>Verophasmatodea</taxon>
        <taxon>Anareolatae</taxon>
        <taxon>Phasmatidae</taxon>
        <taxon>Eurycanthinae</taxon>
        <taxon>Dryococelus</taxon>
    </lineage>
</organism>
<protein>
    <submittedName>
        <fullName evidence="2">Uncharacterized protein</fullName>
    </submittedName>
</protein>
<accession>A0ABQ9H5U9</accession>
<name>A0ABQ9H5U9_9NEOP</name>
<feature type="region of interest" description="Disordered" evidence="1">
    <location>
        <begin position="190"/>
        <end position="230"/>
    </location>
</feature>